<dbReference type="EMBL" id="QPJS01000003">
    <property type="protein sequence ID" value="RCX03217.1"/>
    <property type="molecule type" value="Genomic_DNA"/>
</dbReference>
<dbReference type="InterPro" id="IPR045659">
    <property type="entry name" value="LptD_2"/>
</dbReference>
<dbReference type="PANTHER" id="PTHR30189">
    <property type="entry name" value="LPS-ASSEMBLY PROTEIN"/>
    <property type="match status" value="1"/>
</dbReference>
<gene>
    <name evidence="2" type="ORF">DES35_10398</name>
</gene>
<name>A0A369A573_9FLAO</name>
<comment type="caution">
    <text evidence="2">The sequence shown here is derived from an EMBL/GenBank/DDBJ whole genome shotgun (WGS) entry which is preliminary data.</text>
</comment>
<protein>
    <submittedName>
        <fullName evidence="2">Lipopolysaccharide assembly outer membrane protein LptD (OstA)</fullName>
    </submittedName>
</protein>
<evidence type="ECO:0000313" key="3">
    <source>
        <dbReference type="Proteomes" id="UP000253517"/>
    </source>
</evidence>
<sequence length="890" mass="100531">MSFGSKLSVFFPLIELTQRNFLTFICGLMFLLHSARGVAQSEDSLVIPANLGESTRVIKKSSALQSKVQYSADDTISISLDGNTARLYNNARVEYQNITLQAGLIIIYFKENELIAMGIRDSAGRVIQKPVFTEDGKSYNTDTIRYNFDTKKAKIKKVITKEGEGFLHGEEVKMMDDQVLYIRRASFTTCSHEHPHFRIVTQKSKIIPGKQIVTGPAFLEMLDIPTPVIVPFGFFPTIQRQKSGIILPGYTNNAQRGYGLTNLGFYWAASQYYDMLFSADIFTMGGFQLRNTTRYARRYKFNGNFNIIYNRLIIGRPIFAEIGRYTNQSDFQISWSHSQDPKARPDLNFSANLNFVTTNFYQTSTFQQNQVLNNNIGSSISLVKTFPGKPITLNMGVNHRQNLQTGQVDLNFPELAVNVTRVLPFKKKKPTGLPKWYEDIGFNYSMNFRNSVSFILDSLRGNPLEQLMRNSVNGISHRIPFSGNYRILRHITMVPSVSLGSRWYFRSYSFTFDDSLRRPVITDTLRGFYMLNDLSTSVQFTTKLYGIFNYKYGPVKAMRHVMTPRLGLSYIPDFSTGIWSAFAGRPFQEVQVDTTGKIGIQNRFPGAAFGTPGAGMAGLINFGLDNILDAKFKSKKDSTGESKVMLIEGFSIDGSYNLAAPEFKWSVINLTARTSLFKGNLSVNYLTSFDIYGVDEQGRRIPQTHYSLTGSLLRQQSQTLNLGTSISSTTFQRWFGRKEDKDPPSTTSAAESDLYNPAGITSGDINYYNPVMRVDYSARWSLSVNYALSVTPATGSVAPSTIQSLMFGGNLELTENWRINFNSGYDLVRRELGFTSINITRDLHCWMMSFSWVPVGFQKSYFLTINAKAGMLRDLKFDRRRSLGDFPAVL</sequence>
<proteinExistence type="predicted"/>
<evidence type="ECO:0000259" key="1">
    <source>
        <dbReference type="Pfam" id="PF19838"/>
    </source>
</evidence>
<evidence type="ECO:0000313" key="2">
    <source>
        <dbReference type="EMBL" id="RCX03217.1"/>
    </source>
</evidence>
<dbReference type="InterPro" id="IPR050218">
    <property type="entry name" value="LptD"/>
</dbReference>
<dbReference type="GO" id="GO:1990351">
    <property type="term" value="C:transporter complex"/>
    <property type="evidence" value="ECO:0007669"/>
    <property type="project" value="TreeGrafter"/>
</dbReference>
<dbReference type="PANTHER" id="PTHR30189:SF1">
    <property type="entry name" value="LPS-ASSEMBLY PROTEIN LPTD"/>
    <property type="match status" value="1"/>
</dbReference>
<dbReference type="GO" id="GO:0009279">
    <property type="term" value="C:cell outer membrane"/>
    <property type="evidence" value="ECO:0007669"/>
    <property type="project" value="TreeGrafter"/>
</dbReference>
<feature type="domain" description="LPS-assembly protein LptD central" evidence="1">
    <location>
        <begin position="212"/>
        <end position="692"/>
    </location>
</feature>
<dbReference type="Pfam" id="PF19838">
    <property type="entry name" value="LptD_2"/>
    <property type="match status" value="1"/>
</dbReference>
<reference evidence="2 3" key="1">
    <citation type="submission" date="2018-07" db="EMBL/GenBank/DDBJ databases">
        <title>Genomic Encyclopedia of Type Strains, Phase IV (KMG-IV): sequencing the most valuable type-strain genomes for metagenomic binning, comparative biology and taxonomic classification.</title>
        <authorList>
            <person name="Goeker M."/>
        </authorList>
    </citation>
    <scope>NUCLEOTIDE SEQUENCE [LARGE SCALE GENOMIC DNA]</scope>
    <source>
        <strain evidence="2 3">DSM 21410</strain>
    </source>
</reference>
<dbReference type="AlphaFoldDB" id="A0A369A573"/>
<keyword evidence="3" id="KW-1185">Reference proteome</keyword>
<dbReference type="Proteomes" id="UP000253517">
    <property type="component" value="Unassembled WGS sequence"/>
</dbReference>
<organism evidence="2 3">
    <name type="scientific">Schleiferia thermophila</name>
    <dbReference type="NCBI Taxonomy" id="884107"/>
    <lineage>
        <taxon>Bacteria</taxon>
        <taxon>Pseudomonadati</taxon>
        <taxon>Bacteroidota</taxon>
        <taxon>Flavobacteriia</taxon>
        <taxon>Flavobacteriales</taxon>
        <taxon>Schleiferiaceae</taxon>
        <taxon>Schleiferia</taxon>
    </lineage>
</organism>
<accession>A0A369A573</accession>